<dbReference type="EMBL" id="PYHO01000028">
    <property type="protein sequence ID" value="PSR44584.1"/>
    <property type="molecule type" value="Genomic_DNA"/>
</dbReference>
<name>A0A2T2XW98_9ENTR</name>
<accession>A0A2T2XW98</accession>
<reference evidence="1 2" key="1">
    <citation type="submission" date="2018-03" db="EMBL/GenBank/DDBJ databases">
        <title>First report of an OXA-48+CTX-M-M-producing Kluyvera ascorbata clone recovered from patients admitted in a University Hospital in Madrid, Spain.</title>
        <authorList>
            <person name="Hernandez-Garcia M."/>
            <person name="Leon-Sampedro R."/>
            <person name="Perez-Viso B."/>
            <person name="Morosini M.I."/>
            <person name="Lopez-Fresnena N."/>
            <person name="Coque T.M."/>
            <person name="Bonten M."/>
            <person name="Malhotra-Kumar S."/>
            <person name="Ruiz-Garbajosa P."/>
            <person name="Canton R."/>
        </authorList>
    </citation>
    <scope>NUCLEOTIDE SEQUENCE [LARGE SCALE GENOMIC DNA]</scope>
    <source>
        <strain evidence="1 2">KA2</strain>
    </source>
</reference>
<keyword evidence="2" id="KW-1185">Reference proteome</keyword>
<dbReference type="AlphaFoldDB" id="A0A2T2XW98"/>
<organism evidence="1 2">
    <name type="scientific">Kluyvera genomosp. 2</name>
    <dbReference type="NCBI Taxonomy" id="2774054"/>
    <lineage>
        <taxon>Bacteria</taxon>
        <taxon>Pseudomonadati</taxon>
        <taxon>Pseudomonadota</taxon>
        <taxon>Gammaproteobacteria</taxon>
        <taxon>Enterobacterales</taxon>
        <taxon>Enterobacteriaceae</taxon>
        <taxon>Kluyvera</taxon>
    </lineage>
</organism>
<proteinExistence type="predicted"/>
<protein>
    <recommendedName>
        <fullName evidence="3">PerC family transcriptional regulator</fullName>
    </recommendedName>
</protein>
<dbReference type="Proteomes" id="UP000240892">
    <property type="component" value="Unassembled WGS sequence"/>
</dbReference>
<evidence type="ECO:0000313" key="1">
    <source>
        <dbReference type="EMBL" id="PSR44584.1"/>
    </source>
</evidence>
<sequence>MSAEINALIVLAQLNETKGFYRRALRLWREISTHFDADKAQCRLASEKIDNCSLHLRIKSPHDAPAGNDKKQHVERDKLKIQQLLKQGYSIKEVQHMTGRSSAFIYKYNPRSKPIH</sequence>
<evidence type="ECO:0000313" key="2">
    <source>
        <dbReference type="Proteomes" id="UP000240892"/>
    </source>
</evidence>
<dbReference type="Pfam" id="PF06069">
    <property type="entry name" value="PerC"/>
    <property type="match status" value="1"/>
</dbReference>
<comment type="caution">
    <text evidence="1">The sequence shown here is derived from an EMBL/GenBank/DDBJ whole genome shotgun (WGS) entry which is preliminary data.</text>
</comment>
<dbReference type="RefSeq" id="WP_106930651.1">
    <property type="nucleotide sequence ID" value="NZ_CABMMU010000028.1"/>
</dbReference>
<gene>
    <name evidence="1" type="ORF">C8256_22605</name>
</gene>
<evidence type="ECO:0008006" key="3">
    <source>
        <dbReference type="Google" id="ProtNLM"/>
    </source>
</evidence>
<dbReference type="InterPro" id="IPR024684">
    <property type="entry name" value="Tscrpt_act_PerC/SfV_Orf40"/>
</dbReference>